<dbReference type="OrthoDB" id="6101375at2"/>
<dbReference type="GO" id="GO:0016791">
    <property type="term" value="F:phosphatase activity"/>
    <property type="evidence" value="ECO:0007669"/>
    <property type="project" value="TreeGrafter"/>
</dbReference>
<dbReference type="SUPFAM" id="SSF56784">
    <property type="entry name" value="HAD-like"/>
    <property type="match status" value="1"/>
</dbReference>
<dbReference type="PANTHER" id="PTHR46470">
    <property type="entry name" value="N-ACYLNEURAMINATE-9-PHOSPHATASE"/>
    <property type="match status" value="1"/>
</dbReference>
<dbReference type="AlphaFoldDB" id="A0A4Y7RLL1"/>
<dbReference type="InterPro" id="IPR036412">
    <property type="entry name" value="HAD-like_sf"/>
</dbReference>
<evidence type="ECO:0000256" key="2">
    <source>
        <dbReference type="ARBA" id="ARBA00022801"/>
    </source>
</evidence>
<organism evidence="4 5">
    <name type="scientific">Pelotomaculum propionicicum</name>
    <dbReference type="NCBI Taxonomy" id="258475"/>
    <lineage>
        <taxon>Bacteria</taxon>
        <taxon>Bacillati</taxon>
        <taxon>Bacillota</taxon>
        <taxon>Clostridia</taxon>
        <taxon>Eubacteriales</taxon>
        <taxon>Desulfotomaculaceae</taxon>
        <taxon>Pelotomaculum</taxon>
    </lineage>
</organism>
<gene>
    <name evidence="4" type="ORF">Pmgp_02789</name>
</gene>
<proteinExistence type="predicted"/>
<accession>A0A4Y7RLL1</accession>
<dbReference type="RefSeq" id="WP_134214585.1">
    <property type="nucleotide sequence ID" value="NZ_QFFZ01000036.1"/>
</dbReference>
<evidence type="ECO:0000313" key="4">
    <source>
        <dbReference type="EMBL" id="TEB09878.1"/>
    </source>
</evidence>
<dbReference type="SFLD" id="SFLDS00003">
    <property type="entry name" value="Haloacid_Dehalogenase"/>
    <property type="match status" value="1"/>
</dbReference>
<dbReference type="InterPro" id="IPR041492">
    <property type="entry name" value="HAD_2"/>
</dbReference>
<dbReference type="InterPro" id="IPR023214">
    <property type="entry name" value="HAD_sf"/>
</dbReference>
<keyword evidence="2" id="KW-0378">Hydrolase</keyword>
<dbReference type="EMBL" id="QFFZ01000036">
    <property type="protein sequence ID" value="TEB09878.1"/>
    <property type="molecule type" value="Genomic_DNA"/>
</dbReference>
<evidence type="ECO:0000256" key="1">
    <source>
        <dbReference type="ARBA" id="ARBA00022723"/>
    </source>
</evidence>
<dbReference type="GO" id="GO:0046872">
    <property type="term" value="F:metal ion binding"/>
    <property type="evidence" value="ECO:0007669"/>
    <property type="project" value="UniProtKB-KW"/>
</dbReference>
<evidence type="ECO:0000256" key="3">
    <source>
        <dbReference type="ARBA" id="ARBA00022842"/>
    </source>
</evidence>
<reference evidence="4 5" key="1">
    <citation type="journal article" date="2018" name="Environ. Microbiol.">
        <title>Novel energy conservation strategies and behaviour of Pelotomaculum schinkii driving syntrophic propionate catabolism.</title>
        <authorList>
            <person name="Hidalgo-Ahumada C.A.P."/>
            <person name="Nobu M.K."/>
            <person name="Narihiro T."/>
            <person name="Tamaki H."/>
            <person name="Liu W.T."/>
            <person name="Kamagata Y."/>
            <person name="Stams A.J.M."/>
            <person name="Imachi H."/>
            <person name="Sousa D.Z."/>
        </authorList>
    </citation>
    <scope>NUCLEOTIDE SEQUENCE [LARGE SCALE GENOMIC DNA]</scope>
    <source>
        <strain evidence="4 5">MGP</strain>
    </source>
</reference>
<dbReference type="Gene3D" id="3.40.50.1000">
    <property type="entry name" value="HAD superfamily/HAD-like"/>
    <property type="match status" value="1"/>
</dbReference>
<dbReference type="InterPro" id="IPR023198">
    <property type="entry name" value="PGP-like_dom2"/>
</dbReference>
<name>A0A4Y7RLL1_9FIRM</name>
<comment type="caution">
    <text evidence="4">The sequence shown here is derived from an EMBL/GenBank/DDBJ whole genome shotgun (WGS) entry which is preliminary data.</text>
</comment>
<evidence type="ECO:0000313" key="5">
    <source>
        <dbReference type="Proteomes" id="UP000297597"/>
    </source>
</evidence>
<keyword evidence="5" id="KW-1185">Reference proteome</keyword>
<dbReference type="Gene3D" id="1.10.150.240">
    <property type="entry name" value="Putative phosphatase, domain 2"/>
    <property type="match status" value="1"/>
</dbReference>
<dbReference type="Proteomes" id="UP000297597">
    <property type="component" value="Unassembled WGS sequence"/>
</dbReference>
<keyword evidence="1" id="KW-0479">Metal-binding</keyword>
<dbReference type="PANTHER" id="PTHR46470:SF2">
    <property type="entry name" value="GLYCERALDEHYDE 3-PHOSPHATE PHOSPHATASE"/>
    <property type="match status" value="1"/>
</dbReference>
<dbReference type="InterPro" id="IPR051400">
    <property type="entry name" value="HAD-like_hydrolase"/>
</dbReference>
<protein>
    <recommendedName>
        <fullName evidence="6">Phosphoglycolate phosphatase</fullName>
    </recommendedName>
</protein>
<dbReference type="SFLD" id="SFLDG01129">
    <property type="entry name" value="C1.5:_HAD__Beta-PGM__Phosphata"/>
    <property type="match status" value="1"/>
</dbReference>
<evidence type="ECO:0008006" key="6">
    <source>
        <dbReference type="Google" id="ProtNLM"/>
    </source>
</evidence>
<dbReference type="Pfam" id="PF13419">
    <property type="entry name" value="HAD_2"/>
    <property type="match status" value="1"/>
</dbReference>
<keyword evidence="3" id="KW-0460">Magnesium</keyword>
<sequence>MRCGLLFDFDDTLVETTVYFNQAKQRFAQIMSSLGFPAAEALATLNSFDIRNVKQAGGFLKECFPRALGETYEYYCQAHGKKISLTLKKEIEELGWQVFSQPVEPVENAADVLEKLSGRFPLYLTTRGDPELQMDRIKQSGLSCWFSKIYVLAEKNENAYRRIAFEQKISPPVSWVVGNSMKSDINPALRAGFKSIYIHHPHTWDYEDEAPLGGHVSVESVKDILGVLEQGDQLVDKLPALP</sequence>